<evidence type="ECO:0000313" key="8">
    <source>
        <dbReference type="EMBL" id="RMY93577.1"/>
    </source>
</evidence>
<dbReference type="PRINTS" id="PR00463">
    <property type="entry name" value="EP450I"/>
</dbReference>
<keyword evidence="7" id="KW-0472">Membrane</keyword>
<keyword evidence="2 5" id="KW-0479">Metal-binding</keyword>
<feature type="binding site" description="axial binding residue" evidence="5">
    <location>
        <position position="490"/>
    </location>
    <ligand>
        <name>heme</name>
        <dbReference type="ChEBI" id="CHEBI:30413"/>
    </ligand>
    <ligandPart>
        <name>Fe</name>
        <dbReference type="ChEBI" id="CHEBI:18248"/>
    </ligandPart>
</feature>
<comment type="similarity">
    <text evidence="1 6">Belongs to the cytochrome P450 family.</text>
</comment>
<dbReference type="GO" id="GO:0004497">
    <property type="term" value="F:monooxygenase activity"/>
    <property type="evidence" value="ECO:0007669"/>
    <property type="project" value="UniProtKB-KW"/>
</dbReference>
<proteinExistence type="inferred from homology"/>
<dbReference type="AlphaFoldDB" id="A0A3M7FY10"/>
<accession>A0A3M7FY10</accession>
<dbReference type="GO" id="GO:0016705">
    <property type="term" value="F:oxidoreductase activity, acting on paired donors, with incorporation or reduction of molecular oxygen"/>
    <property type="evidence" value="ECO:0007669"/>
    <property type="project" value="InterPro"/>
</dbReference>
<dbReference type="VEuPathDB" id="FungiDB:BTJ68_04366"/>
<evidence type="ECO:0000256" key="3">
    <source>
        <dbReference type="ARBA" id="ARBA00023002"/>
    </source>
</evidence>
<dbReference type="PROSITE" id="PS00086">
    <property type="entry name" value="CYTOCHROME_P450"/>
    <property type="match status" value="1"/>
</dbReference>
<evidence type="ECO:0000256" key="5">
    <source>
        <dbReference type="PIRSR" id="PIRSR602401-1"/>
    </source>
</evidence>
<dbReference type="Gene3D" id="1.10.630.10">
    <property type="entry name" value="Cytochrome P450"/>
    <property type="match status" value="1"/>
</dbReference>
<evidence type="ECO:0000313" key="9">
    <source>
        <dbReference type="Proteomes" id="UP000281468"/>
    </source>
</evidence>
<dbReference type="InterPro" id="IPR017972">
    <property type="entry name" value="Cyt_P450_CS"/>
</dbReference>
<feature type="transmembrane region" description="Helical" evidence="7">
    <location>
        <begin position="48"/>
        <end position="71"/>
    </location>
</feature>
<evidence type="ECO:0000256" key="6">
    <source>
        <dbReference type="RuleBase" id="RU000461"/>
    </source>
</evidence>
<dbReference type="InterPro" id="IPR002401">
    <property type="entry name" value="Cyt_P450_E_grp-I"/>
</dbReference>
<dbReference type="Proteomes" id="UP000281468">
    <property type="component" value="Unassembled WGS sequence"/>
</dbReference>
<keyword evidence="7" id="KW-1133">Transmembrane helix</keyword>
<keyword evidence="4 5" id="KW-0408">Iron</keyword>
<evidence type="ECO:0008006" key="10">
    <source>
        <dbReference type="Google" id="ProtNLM"/>
    </source>
</evidence>
<dbReference type="InterPro" id="IPR036396">
    <property type="entry name" value="Cyt_P450_sf"/>
</dbReference>
<name>A0A3M7FY10_HORWE</name>
<sequence length="589" mass="67134">MSKRPAELYVSPRQTSEALSLNHLIHPPTGQRGGALVDASDEPTLLDIPLTIVVAAVALVGFGLLSLFNALQRKNAWHKNKASEPPGPALVPWVGRVHDLPIEYMWLKFAEWGRQFGPLYRTQMLGDYFIVISDEKVAEDLLVKRGKIYGDRPQIRSLFDAKSTHGSMEYLPLMGKNEYWARQRKFTHGYLTEAANARYHGTLYHEAKRWNYRLLQDPDNFAFYLEDMASKVACQLTWDKPEYSEYCTKSAWGLLTQMSPAGPITNAVTPLWHLPFPINPWKIAERKRHDEQQTWWMERLLKTRADMEKGQARPSFTRTYLEGEKTGGLSGDYEASSALGMMALVAIFTVAGPLYYFLLAMIYHPQWQKACQDEIDEKCGGRMPELTDMPNLPVLRACIKETMRWRPNVPTGVAHEIMEDDFYNGYFLPKGSRVLPLDWAFLRNEEKYPDPENYRPERWLEASWPTYQEPLSQYPTIMGMSSFGWGMRACLGQSLTRDETLIGCGGLLWAYNLVRKRDTNGNPIDPSLTKSNSLLIVKPDPFEMAFEPRSEARRQEIISQWQESDATDKAERAAFAKAAEAGVSPAVVA</sequence>
<dbReference type="PANTHER" id="PTHR46300">
    <property type="entry name" value="P450, PUTATIVE (EUROFUNG)-RELATED-RELATED"/>
    <property type="match status" value="1"/>
</dbReference>
<dbReference type="EMBL" id="QWIQ01000329">
    <property type="protein sequence ID" value="RMY93577.1"/>
    <property type="molecule type" value="Genomic_DNA"/>
</dbReference>
<reference evidence="8 9" key="1">
    <citation type="journal article" date="2018" name="BMC Genomics">
        <title>Genomic evidence for intraspecific hybridization in a clonal and extremely halotolerant yeast.</title>
        <authorList>
            <person name="Gostincar C."/>
            <person name="Stajich J.E."/>
            <person name="Zupancic J."/>
            <person name="Zalar P."/>
            <person name="Gunde-Cimerman N."/>
        </authorList>
    </citation>
    <scope>NUCLEOTIDE SEQUENCE [LARGE SCALE GENOMIC DNA]</scope>
    <source>
        <strain evidence="8 9">EXF-171</strain>
    </source>
</reference>
<keyword evidence="7" id="KW-0812">Transmembrane</keyword>
<evidence type="ECO:0000256" key="4">
    <source>
        <dbReference type="ARBA" id="ARBA00023004"/>
    </source>
</evidence>
<evidence type="ECO:0000256" key="2">
    <source>
        <dbReference type="ARBA" id="ARBA00022723"/>
    </source>
</evidence>
<evidence type="ECO:0000256" key="7">
    <source>
        <dbReference type="SAM" id="Phobius"/>
    </source>
</evidence>
<dbReference type="InterPro" id="IPR001128">
    <property type="entry name" value="Cyt_P450"/>
</dbReference>
<dbReference type="GO" id="GO:0020037">
    <property type="term" value="F:heme binding"/>
    <property type="evidence" value="ECO:0007669"/>
    <property type="project" value="InterPro"/>
</dbReference>
<keyword evidence="5 6" id="KW-0349">Heme</keyword>
<dbReference type="SUPFAM" id="SSF48264">
    <property type="entry name" value="Cytochrome P450"/>
    <property type="match status" value="1"/>
</dbReference>
<comment type="caution">
    <text evidence="8">The sequence shown here is derived from an EMBL/GenBank/DDBJ whole genome shotgun (WGS) entry which is preliminary data.</text>
</comment>
<keyword evidence="3 6" id="KW-0560">Oxidoreductase</keyword>
<dbReference type="InterPro" id="IPR050364">
    <property type="entry name" value="Cytochrome_P450_fung"/>
</dbReference>
<keyword evidence="6" id="KW-0503">Monooxygenase</keyword>
<comment type="cofactor">
    <cofactor evidence="5">
        <name>heme</name>
        <dbReference type="ChEBI" id="CHEBI:30413"/>
    </cofactor>
</comment>
<gene>
    <name evidence="8" type="ORF">D0862_09180</name>
</gene>
<dbReference type="PANTHER" id="PTHR46300:SF6">
    <property type="entry name" value="CYTOCHROME P450 2C30"/>
    <property type="match status" value="1"/>
</dbReference>
<protein>
    <recommendedName>
        <fullName evidence="10">Cytochrome P450</fullName>
    </recommendedName>
</protein>
<organism evidence="8 9">
    <name type="scientific">Hortaea werneckii</name>
    <name type="common">Black yeast</name>
    <name type="synonym">Cladosporium werneckii</name>
    <dbReference type="NCBI Taxonomy" id="91943"/>
    <lineage>
        <taxon>Eukaryota</taxon>
        <taxon>Fungi</taxon>
        <taxon>Dikarya</taxon>
        <taxon>Ascomycota</taxon>
        <taxon>Pezizomycotina</taxon>
        <taxon>Dothideomycetes</taxon>
        <taxon>Dothideomycetidae</taxon>
        <taxon>Mycosphaerellales</taxon>
        <taxon>Teratosphaeriaceae</taxon>
        <taxon>Hortaea</taxon>
    </lineage>
</organism>
<evidence type="ECO:0000256" key="1">
    <source>
        <dbReference type="ARBA" id="ARBA00010617"/>
    </source>
</evidence>
<dbReference type="PRINTS" id="PR00385">
    <property type="entry name" value="P450"/>
</dbReference>
<dbReference type="Pfam" id="PF00067">
    <property type="entry name" value="p450"/>
    <property type="match status" value="1"/>
</dbReference>
<dbReference type="GO" id="GO:0005506">
    <property type="term" value="F:iron ion binding"/>
    <property type="evidence" value="ECO:0007669"/>
    <property type="project" value="InterPro"/>
</dbReference>
<feature type="transmembrane region" description="Helical" evidence="7">
    <location>
        <begin position="339"/>
        <end position="363"/>
    </location>
</feature>